<accession>A0ABW9KLN3</accession>
<comment type="similarity">
    <text evidence="1">Belongs to the LacAB/RpiB family.</text>
</comment>
<keyword evidence="2 3" id="KW-0413">Isomerase</keyword>
<proteinExistence type="inferred from homology"/>
<dbReference type="NCBIfam" id="NF004051">
    <property type="entry name" value="PRK05571.1"/>
    <property type="match status" value="1"/>
</dbReference>
<dbReference type="Gene3D" id="3.40.1400.10">
    <property type="entry name" value="Sugar-phosphate isomerase, RpiB/LacA/LacB"/>
    <property type="match status" value="1"/>
</dbReference>
<dbReference type="NCBIfam" id="TIGR00689">
    <property type="entry name" value="rpiB_lacA_lacB"/>
    <property type="match status" value="1"/>
</dbReference>
<comment type="caution">
    <text evidence="3">The sequence shown here is derived from an EMBL/GenBank/DDBJ whole genome shotgun (WGS) entry which is preliminary data.</text>
</comment>
<reference evidence="3 4" key="1">
    <citation type="submission" date="2024-12" db="EMBL/GenBank/DDBJ databases">
        <authorList>
            <person name="Lee Y."/>
        </authorList>
    </citation>
    <scope>NUCLEOTIDE SEQUENCE [LARGE SCALE GENOMIC DNA]</scope>
    <source>
        <strain evidence="3 4">03SUJ4</strain>
    </source>
</reference>
<keyword evidence="4" id="KW-1185">Reference proteome</keyword>
<dbReference type="EC" id="5.3.1.6" evidence="3"/>
<dbReference type="Proteomes" id="UP001634747">
    <property type="component" value="Unassembled WGS sequence"/>
</dbReference>
<dbReference type="PANTHER" id="PTHR30345:SF0">
    <property type="entry name" value="DNA DAMAGE-REPAIR_TOLERATION PROTEIN DRT102"/>
    <property type="match status" value="1"/>
</dbReference>
<dbReference type="Pfam" id="PF02502">
    <property type="entry name" value="LacAB_rpiB"/>
    <property type="match status" value="1"/>
</dbReference>
<dbReference type="InterPro" id="IPR003500">
    <property type="entry name" value="RpiB_LacA_LacB"/>
</dbReference>
<evidence type="ECO:0000313" key="3">
    <source>
        <dbReference type="EMBL" id="MFN2976707.1"/>
    </source>
</evidence>
<dbReference type="PANTHER" id="PTHR30345">
    <property type="entry name" value="RIBOSE-5-PHOSPHATE ISOMERASE B"/>
    <property type="match status" value="1"/>
</dbReference>
<dbReference type="SUPFAM" id="SSF89623">
    <property type="entry name" value="Ribose/Galactose isomerase RpiB/AlsB"/>
    <property type="match status" value="1"/>
</dbReference>
<organism evidence="3 4">
    <name type="scientific">Terriglobus aquaticus</name>
    <dbReference type="NCBI Taxonomy" id="940139"/>
    <lineage>
        <taxon>Bacteria</taxon>
        <taxon>Pseudomonadati</taxon>
        <taxon>Acidobacteriota</taxon>
        <taxon>Terriglobia</taxon>
        <taxon>Terriglobales</taxon>
        <taxon>Acidobacteriaceae</taxon>
        <taxon>Terriglobus</taxon>
    </lineage>
</organism>
<dbReference type="InterPro" id="IPR004785">
    <property type="entry name" value="RpiB"/>
</dbReference>
<dbReference type="NCBIfam" id="TIGR01120">
    <property type="entry name" value="rpiB"/>
    <property type="match status" value="1"/>
</dbReference>
<sequence length="165" mass="17714">MRIAIAADHAGFPLKELVRAYVAKLGHDVQDLGAYDTTPSDYPDFAVKVGTALMQGEADRGILICGSGVGVCIAANKMPGVRAGMCHDTYSAHQGVEHDEMNVIVLGARIIGEELAYACVESYLQANFIAKEERFVRRLNKVYAIEKKYMPDAAGTSFAAAASKS</sequence>
<name>A0ABW9KLN3_9BACT</name>
<evidence type="ECO:0000256" key="2">
    <source>
        <dbReference type="ARBA" id="ARBA00023235"/>
    </source>
</evidence>
<evidence type="ECO:0000256" key="1">
    <source>
        <dbReference type="ARBA" id="ARBA00008754"/>
    </source>
</evidence>
<evidence type="ECO:0000313" key="4">
    <source>
        <dbReference type="Proteomes" id="UP001634747"/>
    </source>
</evidence>
<protein>
    <submittedName>
        <fullName evidence="3">Ribose 5-phosphate isomerase B</fullName>
        <ecNumber evidence="3">5.3.1.6</ecNumber>
    </submittedName>
</protein>
<dbReference type="InterPro" id="IPR036569">
    <property type="entry name" value="RpiB_LacA_LacB_sf"/>
</dbReference>
<dbReference type="EMBL" id="JBJYXY010000001">
    <property type="protein sequence ID" value="MFN2976707.1"/>
    <property type="molecule type" value="Genomic_DNA"/>
</dbReference>
<gene>
    <name evidence="3" type="primary">rpiB</name>
    <name evidence="3" type="ORF">ACK2TP_13110</name>
</gene>
<dbReference type="GO" id="GO:0004751">
    <property type="term" value="F:ribose-5-phosphate isomerase activity"/>
    <property type="evidence" value="ECO:0007669"/>
    <property type="project" value="UniProtKB-EC"/>
</dbReference>
<dbReference type="PIRSF" id="PIRSF005384">
    <property type="entry name" value="RpiB_LacA_B"/>
    <property type="match status" value="1"/>
</dbReference>
<dbReference type="RefSeq" id="WP_263411827.1">
    <property type="nucleotide sequence ID" value="NZ_BAABBH010000001.1"/>
</dbReference>